<evidence type="ECO:0000313" key="7">
    <source>
        <dbReference type="Proteomes" id="UP000238426"/>
    </source>
</evidence>
<dbReference type="PANTHER" id="PTHR13393">
    <property type="entry name" value="SAM-DEPENDENT METHYLTRANSFERASE"/>
    <property type="match status" value="1"/>
</dbReference>
<dbReference type="GO" id="GO:0005737">
    <property type="term" value="C:cytoplasm"/>
    <property type="evidence" value="ECO:0007669"/>
    <property type="project" value="InterPro"/>
</dbReference>
<dbReference type="Gene3D" id="3.40.50.150">
    <property type="entry name" value="Vaccinia Virus protein VP39"/>
    <property type="match status" value="1"/>
</dbReference>
<dbReference type="Proteomes" id="UP000238426">
    <property type="component" value="Unassembled WGS sequence"/>
</dbReference>
<dbReference type="PROSITE" id="PS00092">
    <property type="entry name" value="N6_MTASE"/>
    <property type="match status" value="1"/>
</dbReference>
<gene>
    <name evidence="6" type="ORF">C7H52_10365</name>
</gene>
<protein>
    <submittedName>
        <fullName evidence="6">23S rRNA (Adenine(1618)-N(6))-methyltransferase RlmF</fullName>
    </submittedName>
</protein>
<keyword evidence="1" id="KW-0963">Cytoplasm</keyword>
<dbReference type="InterPro" id="IPR002052">
    <property type="entry name" value="DNA_methylase_N6_adenine_CS"/>
</dbReference>
<evidence type="ECO:0000256" key="4">
    <source>
        <dbReference type="ARBA" id="ARBA00022679"/>
    </source>
</evidence>
<keyword evidence="3 6" id="KW-0489">Methyltransferase</keyword>
<dbReference type="InterPro" id="IPR029063">
    <property type="entry name" value="SAM-dependent_MTases_sf"/>
</dbReference>
<evidence type="ECO:0000256" key="1">
    <source>
        <dbReference type="ARBA" id="ARBA00022490"/>
    </source>
</evidence>
<dbReference type="InterPro" id="IPR016909">
    <property type="entry name" value="rRNA_lsu_MeTfrase_F"/>
</dbReference>
<dbReference type="SUPFAM" id="SSF53335">
    <property type="entry name" value="S-adenosyl-L-methionine-dependent methyltransferases"/>
    <property type="match status" value="1"/>
</dbReference>
<accession>A0A2T1NA08</accession>
<dbReference type="Pfam" id="PF05971">
    <property type="entry name" value="Methyltransf_10"/>
    <property type="match status" value="1"/>
</dbReference>
<evidence type="ECO:0000313" key="6">
    <source>
        <dbReference type="EMBL" id="PSG88685.1"/>
    </source>
</evidence>
<comment type="caution">
    <text evidence="6">The sequence shown here is derived from an EMBL/GenBank/DDBJ whole genome shotgun (WGS) entry which is preliminary data.</text>
</comment>
<evidence type="ECO:0000256" key="5">
    <source>
        <dbReference type="ARBA" id="ARBA00022691"/>
    </source>
</evidence>
<dbReference type="NCBIfam" id="NF008725">
    <property type="entry name" value="PRK11727.1"/>
    <property type="match status" value="1"/>
</dbReference>
<keyword evidence="4 6" id="KW-0808">Transferase</keyword>
<keyword evidence="7" id="KW-1185">Reference proteome</keyword>
<proteinExistence type="predicted"/>
<dbReference type="GO" id="GO:0003676">
    <property type="term" value="F:nucleic acid binding"/>
    <property type="evidence" value="ECO:0007669"/>
    <property type="project" value="InterPro"/>
</dbReference>
<dbReference type="OrthoDB" id="1115728at2"/>
<dbReference type="InterPro" id="IPR010286">
    <property type="entry name" value="METTL16/RlmF"/>
</dbReference>
<evidence type="ECO:0000256" key="2">
    <source>
        <dbReference type="ARBA" id="ARBA00022552"/>
    </source>
</evidence>
<dbReference type="CDD" id="cd02440">
    <property type="entry name" value="AdoMet_MTases"/>
    <property type="match status" value="1"/>
</dbReference>
<organism evidence="6 7">
    <name type="scientific">Aurantibacter aestuarii</name>
    <dbReference type="NCBI Taxonomy" id="1266046"/>
    <lineage>
        <taxon>Bacteria</taxon>
        <taxon>Pseudomonadati</taxon>
        <taxon>Bacteroidota</taxon>
        <taxon>Flavobacteriia</taxon>
        <taxon>Flavobacteriales</taxon>
        <taxon>Flavobacteriaceae</taxon>
        <taxon>Aurantibacter</taxon>
    </lineage>
</organism>
<dbReference type="PIRSF" id="PIRSF029038">
    <property type="entry name" value="Mtase_YbiN_prd"/>
    <property type="match status" value="1"/>
</dbReference>
<keyword evidence="5" id="KW-0949">S-adenosyl-L-methionine</keyword>
<evidence type="ECO:0000256" key="3">
    <source>
        <dbReference type="ARBA" id="ARBA00022603"/>
    </source>
</evidence>
<dbReference type="RefSeq" id="WP_106463825.1">
    <property type="nucleotide sequence ID" value="NZ_PXOQ01000009.1"/>
</dbReference>
<name>A0A2T1NA08_9FLAO</name>
<reference evidence="6 7" key="1">
    <citation type="submission" date="2018-03" db="EMBL/GenBank/DDBJ databases">
        <title>Mesoflavibacter sp. HG37 and Mesoflavibacter sp. HG96 sp.nov., two marine bacteria isolated from seawater of Western Pacific Ocean.</title>
        <authorList>
            <person name="Cheng H."/>
            <person name="Wu Y.-H."/>
            <person name="Guo L.-L."/>
            <person name="Xu X.-W."/>
        </authorList>
    </citation>
    <scope>NUCLEOTIDE SEQUENCE [LARGE SCALE GENOMIC DNA]</scope>
    <source>
        <strain evidence="6 7">KCTC 32269</strain>
    </source>
</reference>
<keyword evidence="2" id="KW-0698">rRNA processing</keyword>
<dbReference type="GO" id="GO:0052907">
    <property type="term" value="F:23S rRNA (adenine(1618)-N(6))-methyltransferase activity"/>
    <property type="evidence" value="ECO:0007669"/>
    <property type="project" value="TreeGrafter"/>
</dbReference>
<dbReference type="PANTHER" id="PTHR13393:SF0">
    <property type="entry name" value="RNA N6-ADENOSINE-METHYLTRANSFERASE METTL16"/>
    <property type="match status" value="1"/>
</dbReference>
<dbReference type="EMBL" id="PXOQ01000009">
    <property type="protein sequence ID" value="PSG88685.1"/>
    <property type="molecule type" value="Genomic_DNA"/>
</dbReference>
<dbReference type="GO" id="GO:0070475">
    <property type="term" value="P:rRNA base methylation"/>
    <property type="evidence" value="ECO:0007669"/>
    <property type="project" value="TreeGrafter"/>
</dbReference>
<sequence length="295" mass="33798">MNTNNPHINNYDLQRLAKLTPKLKDYIFVNQYKVETIDFANPEAVKTLNKALIKSYYDIDYWEFSNAHLCPPIPSRVDYLHEINDVLKINKLNDKATVLDIGTGATLIYPLLGQKAFGWNFIATDTDKDSLKNATKIIEKNKLGHAISLRTQDNPAHILQNVLKPEEKVTVAISNPPFYKDEASAIKATQKKWRGLKLDPNTGRNFSGKANELWYDGGEKAFIQNYIYDSSLIKTNVAWFTTLVSDKDLLRPMKVVLKKYEPEQVKVIKMTLGKKTSHMLLWTYLKEDALNSFKL</sequence>
<dbReference type="AlphaFoldDB" id="A0A2T1NA08"/>